<protein>
    <submittedName>
        <fullName evidence="1">Uncharacterized protein</fullName>
    </submittedName>
</protein>
<organism evidence="1 2">
    <name type="scientific">Dictyobacter arantiisoli</name>
    <dbReference type="NCBI Taxonomy" id="2014874"/>
    <lineage>
        <taxon>Bacteria</taxon>
        <taxon>Bacillati</taxon>
        <taxon>Chloroflexota</taxon>
        <taxon>Ktedonobacteria</taxon>
        <taxon>Ktedonobacterales</taxon>
        <taxon>Dictyobacteraceae</taxon>
        <taxon>Dictyobacter</taxon>
    </lineage>
</organism>
<dbReference type="EMBL" id="BIXY01000176">
    <property type="protein sequence ID" value="GCF11938.1"/>
    <property type="molecule type" value="Genomic_DNA"/>
</dbReference>
<accession>A0A5A5TL02</accession>
<dbReference type="AlphaFoldDB" id="A0A5A5TL02"/>
<evidence type="ECO:0000313" key="2">
    <source>
        <dbReference type="Proteomes" id="UP000322530"/>
    </source>
</evidence>
<dbReference type="OrthoDB" id="4449798at2"/>
<proteinExistence type="predicted"/>
<dbReference type="RefSeq" id="WP_149404724.1">
    <property type="nucleotide sequence ID" value="NZ_BIXY01000176.1"/>
</dbReference>
<dbReference type="Proteomes" id="UP000322530">
    <property type="component" value="Unassembled WGS sequence"/>
</dbReference>
<name>A0A5A5TL02_9CHLR</name>
<comment type="caution">
    <text evidence="1">The sequence shown here is derived from an EMBL/GenBank/DDBJ whole genome shotgun (WGS) entry which is preliminary data.</text>
</comment>
<keyword evidence="2" id="KW-1185">Reference proteome</keyword>
<sequence>MGALPQLYAGTSAMIFGGEMVGPSGLFGIRGYPKIDQKSQHEYNASIAQRLWNVSTELTGVDFAALKEPLSIH</sequence>
<reference evidence="1 2" key="1">
    <citation type="submission" date="2019-01" db="EMBL/GenBank/DDBJ databases">
        <title>Draft genome sequence of Dictyobacter sp. Uno17.</title>
        <authorList>
            <person name="Wang C.M."/>
            <person name="Zheng Y."/>
            <person name="Sakai Y."/>
            <person name="Abe K."/>
            <person name="Yokota A."/>
            <person name="Yabe S."/>
        </authorList>
    </citation>
    <scope>NUCLEOTIDE SEQUENCE [LARGE SCALE GENOMIC DNA]</scope>
    <source>
        <strain evidence="1 2">Uno17</strain>
    </source>
</reference>
<evidence type="ECO:0000313" key="1">
    <source>
        <dbReference type="EMBL" id="GCF11938.1"/>
    </source>
</evidence>
<gene>
    <name evidence="1" type="ORF">KDI_55020</name>
</gene>